<feature type="compositionally biased region" description="Polar residues" evidence="1">
    <location>
        <begin position="146"/>
        <end position="158"/>
    </location>
</feature>
<dbReference type="EMBL" id="KN847976">
    <property type="protein sequence ID" value="KIR48949.1"/>
    <property type="molecule type" value="Genomic_DNA"/>
</dbReference>
<sequence length="1164" mass="125421">MSNRLSPSPSSLSKPNTSRSPPIKNAKHNRSKSSLPQPKILPFPDLSELRSSRGNSRANTPVSTPAGDRLDITFDQLIMARGNSSDSGTHGRHLSSGSGGRTTPVSVAGTSAFLRPTSPPTSSSLAITSTRARAFTAPTRPALSPASRSMLVSSPATTRSRDVQDSRLASSSPPRPSTSAPSAPSVAIAPPINPILVTPSPSGPTSSNQAVDFVHRPTTPVKTSLHNNHGYGRSHALNHSTSSLLSAPTTSVTPMPSFQPISKHLYKAFLSGTCADVRLVVRKWGVYYNVHKMILSQSSFFSSLFLGGFSEATATPKSSYKGKGKARVDVPTEDWHGESIDLQFDDPNITRAAFEICLSRLYCPFPNLHFPTSLLPTSSHPLTPSFPFITSPPPYPSLQSSLPPNTQLATPRLLLSLLATSVYIGHGHLLREVLAMILRTVGPLTVNQYLSFAVGEGIGDEEWEGQTAEGASGLQDVAKRIPDASELRSSVMTPMEEEDEENFETGQKSSGSRLSSDSSTKIGQRDPFIQLNGVPYEPSPTGSPVSAQSQHNEFSFVSADGADLPHFYGTVGNKIGEACVCWLARWGMDLLRAELETSNPCYRIWAYGGLPARFVRALLSSDLFFVKDEMERYETTRDVLELRRTGWQQELDGRGDLSLADPEVTEQHGWEEWEEDEKEIKLVFAEGIRYCHMTFHDLSSIASNIDPQTALPYAPMSVLQAAHWSAADLRARVTAHEREGNVVGESEDDKNELGLTQTTASIVEGLRRRRRPAPRSRVASPVAPWGSSHISLAATINSISSVTDISCPSLPSLSHSVWYPVPSDETHRIGASGLLSTGSLSTANISGVPDFGPDLVDVLPQEGSKLKPPHGEKNFFGLVNGKATEEEIEEKWINEGGAFAMSHLGLMGSGNGKEDKWTKIEPFRFSVEFWDVDKLGEKERYYSATHFYAGSLFNCYVQMIKRKEKGVQLGIYLHRQSPNESFPTPSAPQMAGGNPLARTVTSLSTAPAPSTPAIHGLSLGPTPAMHGQSLGPSTVIPGSPPSATTRFFTSGANQERGNSLATDAPYHDTRSVTKAFFSISCASALGTALIRFTSGPDSFAHSQSWGWKSSALKSEEYLSSIPAVELGESLGEGVMGWTGEVDTEAIGKGNGRSTLRATVVVGIV</sequence>
<feature type="region of interest" description="Disordered" evidence="1">
    <location>
        <begin position="81"/>
        <end position="106"/>
    </location>
</feature>
<dbReference type="AlphaFoldDB" id="A0A0D0VR80"/>
<name>A0A0D0VR80_CRYGA</name>
<feature type="domain" description="BTB" evidence="2">
    <location>
        <begin position="275"/>
        <end position="362"/>
    </location>
</feature>
<dbReference type="PANTHER" id="PTHR47369:SF1">
    <property type="entry name" value="BTB_POZ DOMAIN-CONTAINING PROTEIN"/>
    <property type="match status" value="1"/>
</dbReference>
<gene>
    <name evidence="3" type="ORF">I312_02019</name>
</gene>
<dbReference type="InterPro" id="IPR011333">
    <property type="entry name" value="SKP1/BTB/POZ_sf"/>
</dbReference>
<organism evidence="3">
    <name type="scientific">Cryptococcus bacillisporus CA1280</name>
    <dbReference type="NCBI Taxonomy" id="1296109"/>
    <lineage>
        <taxon>Eukaryota</taxon>
        <taxon>Fungi</taxon>
        <taxon>Dikarya</taxon>
        <taxon>Basidiomycota</taxon>
        <taxon>Agaricomycotina</taxon>
        <taxon>Tremellomycetes</taxon>
        <taxon>Tremellales</taxon>
        <taxon>Cryptococcaceae</taxon>
        <taxon>Cryptococcus</taxon>
        <taxon>Cryptococcus gattii species complex</taxon>
    </lineage>
</organism>
<proteinExistence type="predicted"/>
<evidence type="ECO:0000259" key="2">
    <source>
        <dbReference type="PROSITE" id="PS50097"/>
    </source>
</evidence>
<dbReference type="PANTHER" id="PTHR47369">
    <property type="entry name" value="BTB/POZ DOMAIN-CONTAINING PROTEIN"/>
    <property type="match status" value="1"/>
</dbReference>
<feature type="compositionally biased region" description="Low complexity" evidence="1">
    <location>
        <begin position="509"/>
        <end position="519"/>
    </location>
</feature>
<dbReference type="InterPro" id="IPR000210">
    <property type="entry name" value="BTB/POZ_dom"/>
</dbReference>
<feature type="compositionally biased region" description="Polar residues" evidence="1">
    <location>
        <begin position="199"/>
        <end position="210"/>
    </location>
</feature>
<feature type="region of interest" description="Disordered" evidence="1">
    <location>
        <begin position="136"/>
        <end position="211"/>
    </location>
</feature>
<feature type="compositionally biased region" description="Low complexity" evidence="1">
    <location>
        <begin position="1"/>
        <end position="21"/>
    </location>
</feature>
<reference evidence="3" key="1">
    <citation type="submission" date="2015-01" db="EMBL/GenBank/DDBJ databases">
        <title>The Genome Sequence of Cryptococcus gattii CA1280.</title>
        <authorList>
            <consortium name="The Broad Institute Genomics Platform"/>
            <person name="Cuomo C."/>
            <person name="Litvintseva A."/>
            <person name="Chen Y."/>
            <person name="Heitman J."/>
            <person name="Sun S."/>
            <person name="Springer D."/>
            <person name="Dromer F."/>
            <person name="Young S."/>
            <person name="Zeng Q."/>
            <person name="Gargeya S."/>
            <person name="Abouelleil A."/>
            <person name="Alvarado L."/>
            <person name="Chapman S.B."/>
            <person name="Gainer-Dewar J."/>
            <person name="Goldberg J."/>
            <person name="Griggs A."/>
            <person name="Gujja S."/>
            <person name="Hansen M."/>
            <person name="Howarth C."/>
            <person name="Imamovic A."/>
            <person name="Larimer J."/>
            <person name="Murphy C."/>
            <person name="Naylor J."/>
            <person name="Pearson M."/>
            <person name="Priest M."/>
            <person name="Roberts A."/>
            <person name="Saif S."/>
            <person name="Shea T."/>
            <person name="Sykes S."/>
            <person name="Wortman J."/>
            <person name="Nusbaum C."/>
            <person name="Birren B."/>
        </authorList>
    </citation>
    <scope>NUCLEOTIDE SEQUENCE [LARGE SCALE GENOMIC DNA]</scope>
    <source>
        <strain evidence="3">CA1280</strain>
    </source>
</reference>
<evidence type="ECO:0000256" key="1">
    <source>
        <dbReference type="SAM" id="MobiDB-lite"/>
    </source>
</evidence>
<evidence type="ECO:0000313" key="3">
    <source>
        <dbReference type="EMBL" id="KIR48949.1"/>
    </source>
</evidence>
<feature type="region of interest" description="Disordered" evidence="1">
    <location>
        <begin position="465"/>
        <end position="524"/>
    </location>
</feature>
<feature type="compositionally biased region" description="Basic and acidic residues" evidence="1">
    <location>
        <begin position="477"/>
        <end position="486"/>
    </location>
</feature>
<accession>A0A0D0VR80</accession>
<protein>
    <recommendedName>
        <fullName evidence="2">BTB domain-containing protein</fullName>
    </recommendedName>
</protein>
<dbReference type="SUPFAM" id="SSF54695">
    <property type="entry name" value="POZ domain"/>
    <property type="match status" value="1"/>
</dbReference>
<feature type="compositionally biased region" description="Polar residues" evidence="1">
    <location>
        <begin position="52"/>
        <end position="63"/>
    </location>
</feature>
<feature type="compositionally biased region" description="Low complexity" evidence="1">
    <location>
        <begin position="169"/>
        <end position="190"/>
    </location>
</feature>
<dbReference type="Gene3D" id="3.30.710.10">
    <property type="entry name" value="Potassium Channel Kv1.1, Chain A"/>
    <property type="match status" value="1"/>
</dbReference>
<feature type="region of interest" description="Disordered" evidence="1">
    <location>
        <begin position="1"/>
        <end position="69"/>
    </location>
</feature>
<dbReference type="OrthoDB" id="6359943at2759"/>
<dbReference type="PROSITE" id="PS50097">
    <property type="entry name" value="BTB"/>
    <property type="match status" value="1"/>
</dbReference>
<dbReference type="HOGENOM" id="CLU_006358_1_0_1"/>